<keyword evidence="6" id="KW-0963">Cytoplasm</keyword>
<keyword evidence="11" id="KW-1185">Reference proteome</keyword>
<evidence type="ECO:0000256" key="8">
    <source>
        <dbReference type="ARBA" id="ARBA00023242"/>
    </source>
</evidence>
<comment type="pathway">
    <text evidence="3">tRNA modification; 5-methoxycarbonylmethyl-2-thiouridine-tRNA biosynthesis.</text>
</comment>
<proteinExistence type="inferred from homology"/>
<evidence type="ECO:0000256" key="4">
    <source>
        <dbReference type="ARBA" id="ARBA00007573"/>
    </source>
</evidence>
<evidence type="ECO:0000313" key="10">
    <source>
        <dbReference type="EMBL" id="KAF2396716.1"/>
    </source>
</evidence>
<dbReference type="AlphaFoldDB" id="A0A6G1HLI0"/>
<evidence type="ECO:0000256" key="6">
    <source>
        <dbReference type="ARBA" id="ARBA00022490"/>
    </source>
</evidence>
<dbReference type="InterPro" id="IPR027417">
    <property type="entry name" value="P-loop_NTPase"/>
</dbReference>
<dbReference type="GO" id="GO:0033588">
    <property type="term" value="C:elongator holoenzyme complex"/>
    <property type="evidence" value="ECO:0007669"/>
    <property type="project" value="InterPro"/>
</dbReference>
<dbReference type="EMBL" id="ML996706">
    <property type="protein sequence ID" value="KAF2396716.1"/>
    <property type="molecule type" value="Genomic_DNA"/>
</dbReference>
<dbReference type="OrthoDB" id="289162at2759"/>
<dbReference type="GO" id="GO:0008023">
    <property type="term" value="C:transcription elongation factor complex"/>
    <property type="evidence" value="ECO:0007669"/>
    <property type="project" value="TreeGrafter"/>
</dbReference>
<feature type="compositionally biased region" description="Low complexity" evidence="9">
    <location>
        <begin position="11"/>
        <end position="50"/>
    </location>
</feature>
<dbReference type="PANTHER" id="PTHR12896:SF1">
    <property type="entry name" value="ELONGATOR COMPLEX PROTEIN 4"/>
    <property type="match status" value="1"/>
</dbReference>
<gene>
    <name evidence="10" type="ORF">EJ06DRAFT_533975</name>
</gene>
<dbReference type="GO" id="GO:0005737">
    <property type="term" value="C:cytoplasm"/>
    <property type="evidence" value="ECO:0007669"/>
    <property type="project" value="UniProtKB-SubCell"/>
</dbReference>
<feature type="region of interest" description="Disordered" evidence="9">
    <location>
        <begin position="1"/>
        <end position="50"/>
    </location>
</feature>
<evidence type="ECO:0000256" key="1">
    <source>
        <dbReference type="ARBA" id="ARBA00004123"/>
    </source>
</evidence>
<evidence type="ECO:0000256" key="2">
    <source>
        <dbReference type="ARBA" id="ARBA00004496"/>
    </source>
</evidence>
<organism evidence="10 11">
    <name type="scientific">Trichodelitschia bisporula</name>
    <dbReference type="NCBI Taxonomy" id="703511"/>
    <lineage>
        <taxon>Eukaryota</taxon>
        <taxon>Fungi</taxon>
        <taxon>Dikarya</taxon>
        <taxon>Ascomycota</taxon>
        <taxon>Pezizomycotina</taxon>
        <taxon>Dothideomycetes</taxon>
        <taxon>Dothideomycetes incertae sedis</taxon>
        <taxon>Phaeotrichales</taxon>
        <taxon>Phaeotrichaceae</taxon>
        <taxon>Trichodelitschia</taxon>
    </lineage>
</organism>
<dbReference type="InterPro" id="IPR008728">
    <property type="entry name" value="Elongator_complex_protein_4"/>
</dbReference>
<keyword evidence="8" id="KW-0539">Nucleus</keyword>
<comment type="similarity">
    <text evidence="4">Belongs to the ELP4 family.</text>
</comment>
<dbReference type="Gene3D" id="3.40.50.300">
    <property type="entry name" value="P-loop containing nucleotide triphosphate hydrolases"/>
    <property type="match status" value="1"/>
</dbReference>
<keyword evidence="7" id="KW-0819">tRNA processing</keyword>
<name>A0A6G1HLI0_9PEZI</name>
<evidence type="ECO:0000256" key="5">
    <source>
        <dbReference type="ARBA" id="ARBA00020265"/>
    </source>
</evidence>
<dbReference type="PANTHER" id="PTHR12896">
    <property type="entry name" value="PAX6 NEIGHBOR PROTEIN PAXNEB"/>
    <property type="match status" value="1"/>
</dbReference>
<comment type="subcellular location">
    <subcellularLocation>
        <location evidence="2">Cytoplasm</location>
    </subcellularLocation>
    <subcellularLocation>
        <location evidence="1">Nucleus</location>
    </subcellularLocation>
</comment>
<sequence>MSFRKRSIPLSSPSTPSTSSSTPQALPGTRPSTTHSRTTTSTGTPSLDKLLGLGAGLALGTSLLLQESGTTDFARALLGTYASEGILQGHTVIVLAPEGSLPLPGLAAERAPPPAKDAPGAGEDMRIAWRYKRLGPHGETRGAWPAD</sequence>
<evidence type="ECO:0000256" key="9">
    <source>
        <dbReference type="SAM" id="MobiDB-lite"/>
    </source>
</evidence>
<reference evidence="10" key="1">
    <citation type="journal article" date="2020" name="Stud. Mycol.">
        <title>101 Dothideomycetes genomes: a test case for predicting lifestyles and emergence of pathogens.</title>
        <authorList>
            <person name="Haridas S."/>
            <person name="Albert R."/>
            <person name="Binder M."/>
            <person name="Bloem J."/>
            <person name="Labutti K."/>
            <person name="Salamov A."/>
            <person name="Andreopoulos B."/>
            <person name="Baker S."/>
            <person name="Barry K."/>
            <person name="Bills G."/>
            <person name="Bluhm B."/>
            <person name="Cannon C."/>
            <person name="Castanera R."/>
            <person name="Culley D."/>
            <person name="Daum C."/>
            <person name="Ezra D."/>
            <person name="Gonzalez J."/>
            <person name="Henrissat B."/>
            <person name="Kuo A."/>
            <person name="Liang C."/>
            <person name="Lipzen A."/>
            <person name="Lutzoni F."/>
            <person name="Magnuson J."/>
            <person name="Mondo S."/>
            <person name="Nolan M."/>
            <person name="Ohm R."/>
            <person name="Pangilinan J."/>
            <person name="Park H.-J."/>
            <person name="Ramirez L."/>
            <person name="Alfaro M."/>
            <person name="Sun H."/>
            <person name="Tritt A."/>
            <person name="Yoshinaga Y."/>
            <person name="Zwiers L.-H."/>
            <person name="Turgeon B."/>
            <person name="Goodwin S."/>
            <person name="Spatafora J."/>
            <person name="Crous P."/>
            <person name="Grigoriev I."/>
        </authorList>
    </citation>
    <scope>NUCLEOTIDE SEQUENCE</scope>
    <source>
        <strain evidence="10">CBS 262.69</strain>
    </source>
</reference>
<dbReference type="Pfam" id="PF05625">
    <property type="entry name" value="PAXNEB"/>
    <property type="match status" value="1"/>
</dbReference>
<dbReference type="UniPathway" id="UPA00988"/>
<evidence type="ECO:0000256" key="3">
    <source>
        <dbReference type="ARBA" id="ARBA00005043"/>
    </source>
</evidence>
<protein>
    <recommendedName>
        <fullName evidence="5">Elongator complex protein 4</fullName>
    </recommendedName>
</protein>
<evidence type="ECO:0000313" key="11">
    <source>
        <dbReference type="Proteomes" id="UP000799640"/>
    </source>
</evidence>
<accession>A0A6G1HLI0</accession>
<dbReference type="Proteomes" id="UP000799640">
    <property type="component" value="Unassembled WGS sequence"/>
</dbReference>
<dbReference type="GO" id="GO:0002098">
    <property type="term" value="P:tRNA wobble uridine modification"/>
    <property type="evidence" value="ECO:0007669"/>
    <property type="project" value="InterPro"/>
</dbReference>
<evidence type="ECO:0000256" key="7">
    <source>
        <dbReference type="ARBA" id="ARBA00022694"/>
    </source>
</evidence>